<accession>A0A0J7L6N8</accession>
<dbReference type="InterPro" id="IPR001117">
    <property type="entry name" value="Cu-oxidase_2nd"/>
</dbReference>
<evidence type="ECO:0000256" key="1">
    <source>
        <dbReference type="ARBA" id="ARBA00010609"/>
    </source>
</evidence>
<dbReference type="Proteomes" id="UP000036403">
    <property type="component" value="Unassembled WGS sequence"/>
</dbReference>
<dbReference type="OrthoDB" id="2121828at2759"/>
<sequence length="176" mass="19097">MRGLSIESDRLLGQALRFCGWTETGHPYGQSSNARTQYSGADVTNGIFGSLIVKQADLREPHRTLYDIDDPNHVILVTHWQHSPEVSFNQGHAKPAILLINGRGRQPSGPTVPLNTFTVIPGRRHRFRVANAGGAGACPVTLFIDGHTLLLIALDGHPIEPRQVTSITLAKGLSPV</sequence>
<dbReference type="FunFam" id="2.60.40.420:FF:000045">
    <property type="entry name" value="Laccase 2"/>
    <property type="match status" value="1"/>
</dbReference>
<proteinExistence type="inferred from homology"/>
<dbReference type="InterPro" id="IPR008972">
    <property type="entry name" value="Cupredoxin"/>
</dbReference>
<dbReference type="AlphaFoldDB" id="A0A0J7L6N8"/>
<dbReference type="PaxDb" id="67767-A0A0J7L6N8"/>
<comment type="similarity">
    <text evidence="1">Belongs to the multicopper oxidase family.</text>
</comment>
<dbReference type="Gene3D" id="2.60.40.420">
    <property type="entry name" value="Cupredoxins - blue copper proteins"/>
    <property type="match status" value="1"/>
</dbReference>
<gene>
    <name evidence="3" type="ORF">RF55_1397</name>
</gene>
<protein>
    <submittedName>
        <fullName evidence="3">Laccase-4-like protein</fullName>
    </submittedName>
</protein>
<feature type="domain" description="Plastocyanin-like" evidence="2">
    <location>
        <begin position="74"/>
        <end position="172"/>
    </location>
</feature>
<dbReference type="EMBL" id="LBMM01000487">
    <property type="protein sequence ID" value="KMQ98243.1"/>
    <property type="molecule type" value="Genomic_DNA"/>
</dbReference>
<evidence type="ECO:0000313" key="3">
    <source>
        <dbReference type="EMBL" id="KMQ98243.1"/>
    </source>
</evidence>
<reference evidence="3 4" key="1">
    <citation type="submission" date="2015-04" db="EMBL/GenBank/DDBJ databases">
        <title>Lasius niger genome sequencing.</title>
        <authorList>
            <person name="Konorov E.A."/>
            <person name="Nikitin M.A."/>
            <person name="Kirill M.V."/>
            <person name="Chang P."/>
        </authorList>
    </citation>
    <scope>NUCLEOTIDE SEQUENCE [LARGE SCALE GENOMIC DNA]</scope>
    <source>
        <tissue evidence="3">Whole</tissue>
    </source>
</reference>
<dbReference type="SUPFAM" id="SSF49503">
    <property type="entry name" value="Cupredoxins"/>
    <property type="match status" value="1"/>
</dbReference>
<evidence type="ECO:0000259" key="2">
    <source>
        <dbReference type="Pfam" id="PF00394"/>
    </source>
</evidence>
<comment type="caution">
    <text evidence="3">The sequence shown here is derived from an EMBL/GenBank/DDBJ whole genome shotgun (WGS) entry which is preliminary data.</text>
</comment>
<dbReference type="Pfam" id="PF00394">
    <property type="entry name" value="Cu-oxidase"/>
    <property type="match status" value="1"/>
</dbReference>
<keyword evidence="4" id="KW-1185">Reference proteome</keyword>
<evidence type="ECO:0000313" key="4">
    <source>
        <dbReference type="Proteomes" id="UP000036403"/>
    </source>
</evidence>
<organism evidence="3 4">
    <name type="scientific">Lasius niger</name>
    <name type="common">Black garden ant</name>
    <dbReference type="NCBI Taxonomy" id="67767"/>
    <lineage>
        <taxon>Eukaryota</taxon>
        <taxon>Metazoa</taxon>
        <taxon>Ecdysozoa</taxon>
        <taxon>Arthropoda</taxon>
        <taxon>Hexapoda</taxon>
        <taxon>Insecta</taxon>
        <taxon>Pterygota</taxon>
        <taxon>Neoptera</taxon>
        <taxon>Endopterygota</taxon>
        <taxon>Hymenoptera</taxon>
        <taxon>Apocrita</taxon>
        <taxon>Aculeata</taxon>
        <taxon>Formicoidea</taxon>
        <taxon>Formicidae</taxon>
        <taxon>Formicinae</taxon>
        <taxon>Lasius</taxon>
        <taxon>Lasius</taxon>
    </lineage>
</organism>
<name>A0A0J7L6N8_LASNI</name>
<dbReference type="STRING" id="67767.A0A0J7L6N8"/>